<evidence type="ECO:0000313" key="2">
    <source>
        <dbReference type="EMBL" id="EQD40957.1"/>
    </source>
</evidence>
<name>T0ZA49_9ZZZZ</name>
<dbReference type="SUPFAM" id="SSF55120">
    <property type="entry name" value="Pseudouridine synthase"/>
    <property type="match status" value="1"/>
</dbReference>
<dbReference type="EMBL" id="AUZY01009781">
    <property type="protein sequence ID" value="EQD40957.1"/>
    <property type="molecule type" value="Genomic_DNA"/>
</dbReference>
<evidence type="ECO:0000259" key="1">
    <source>
        <dbReference type="Pfam" id="PF01509"/>
    </source>
</evidence>
<dbReference type="AlphaFoldDB" id="T0ZA49"/>
<dbReference type="EC" id="5.4.99.-" evidence="2"/>
<feature type="non-terminal residue" evidence="2">
    <location>
        <position position="54"/>
    </location>
</feature>
<gene>
    <name evidence="2" type="ORF">B1B_14732</name>
</gene>
<dbReference type="GO" id="GO:0003723">
    <property type="term" value="F:RNA binding"/>
    <property type="evidence" value="ECO:0007669"/>
    <property type="project" value="InterPro"/>
</dbReference>
<dbReference type="GO" id="GO:0001522">
    <property type="term" value="P:pseudouridine synthesis"/>
    <property type="evidence" value="ECO:0007669"/>
    <property type="project" value="InterPro"/>
</dbReference>
<reference evidence="2" key="1">
    <citation type="submission" date="2013-08" db="EMBL/GenBank/DDBJ databases">
        <authorList>
            <person name="Mendez C."/>
            <person name="Richter M."/>
            <person name="Ferrer M."/>
            <person name="Sanchez J."/>
        </authorList>
    </citation>
    <scope>NUCLEOTIDE SEQUENCE</scope>
</reference>
<dbReference type="Pfam" id="PF01509">
    <property type="entry name" value="TruB_N"/>
    <property type="match status" value="1"/>
</dbReference>
<keyword evidence="2" id="KW-0413">Isomerase</keyword>
<dbReference type="InterPro" id="IPR020103">
    <property type="entry name" value="PsdUridine_synth_cat_dom_sf"/>
</dbReference>
<dbReference type="InterPro" id="IPR002501">
    <property type="entry name" value="PsdUridine_synth_N"/>
</dbReference>
<sequence>MLPLCVGRATRLVEYILRQPKTYHARLRLGQMSDTGDLEGEVHPVASAAHLTQT</sequence>
<accession>T0ZA49</accession>
<protein>
    <submittedName>
        <fullName evidence="2">tRNA pseudouridine synthase B</fullName>
        <ecNumber evidence="2">5.4.99.-</ecNumber>
    </submittedName>
</protein>
<dbReference type="GO" id="GO:0006396">
    <property type="term" value="P:RNA processing"/>
    <property type="evidence" value="ECO:0007669"/>
    <property type="project" value="InterPro"/>
</dbReference>
<feature type="domain" description="Pseudouridine synthase II N-terminal" evidence="1">
    <location>
        <begin position="1"/>
        <end position="53"/>
    </location>
</feature>
<dbReference type="GO" id="GO:0009982">
    <property type="term" value="F:pseudouridine synthase activity"/>
    <property type="evidence" value="ECO:0007669"/>
    <property type="project" value="InterPro"/>
</dbReference>
<reference evidence="2" key="2">
    <citation type="journal article" date="2014" name="ISME J.">
        <title>Microbial stratification in low pH oxic and suboxic macroscopic growths along an acid mine drainage.</title>
        <authorList>
            <person name="Mendez-Garcia C."/>
            <person name="Mesa V."/>
            <person name="Sprenger R.R."/>
            <person name="Richter M."/>
            <person name="Diez M.S."/>
            <person name="Solano J."/>
            <person name="Bargiela R."/>
            <person name="Golyshina O.V."/>
            <person name="Manteca A."/>
            <person name="Ramos J.L."/>
            <person name="Gallego J.R."/>
            <person name="Llorente I."/>
            <person name="Martins Dos Santos V.A."/>
            <person name="Jensen O.N."/>
            <person name="Pelaez A.I."/>
            <person name="Sanchez J."/>
            <person name="Ferrer M."/>
        </authorList>
    </citation>
    <scope>NUCLEOTIDE SEQUENCE</scope>
</reference>
<comment type="caution">
    <text evidence="2">The sequence shown here is derived from an EMBL/GenBank/DDBJ whole genome shotgun (WGS) entry which is preliminary data.</text>
</comment>
<organism evidence="2">
    <name type="scientific">mine drainage metagenome</name>
    <dbReference type="NCBI Taxonomy" id="410659"/>
    <lineage>
        <taxon>unclassified sequences</taxon>
        <taxon>metagenomes</taxon>
        <taxon>ecological metagenomes</taxon>
    </lineage>
</organism>
<dbReference type="Gene3D" id="3.30.2350.10">
    <property type="entry name" value="Pseudouridine synthase"/>
    <property type="match status" value="1"/>
</dbReference>
<proteinExistence type="predicted"/>